<proteinExistence type="predicted"/>
<dbReference type="PANTHER" id="PTHR35370">
    <property type="entry name" value="CYTOPLASMIC PROTEIN-RELATED-RELATED"/>
    <property type="match status" value="1"/>
</dbReference>
<dbReference type="Pfam" id="PF05947">
    <property type="entry name" value="T6SS_TssF"/>
    <property type="match status" value="1"/>
</dbReference>
<accession>A0A654KGV7</accession>
<protein>
    <submittedName>
        <fullName evidence="1">Protein ImpG/VasA</fullName>
    </submittedName>
</protein>
<dbReference type="EMBL" id="CP002456">
    <property type="protein sequence ID" value="ADU91661.1"/>
    <property type="molecule type" value="Genomic_DNA"/>
</dbReference>
<dbReference type="NCBIfam" id="TIGR03359">
    <property type="entry name" value="VI_chp_6"/>
    <property type="match status" value="1"/>
</dbReference>
<dbReference type="PIRSF" id="PIRSF028304">
    <property type="entry name" value="UCP028304"/>
    <property type="match status" value="1"/>
</dbReference>
<gene>
    <name evidence="1" type="ordered locus">TEQUI_0723</name>
</gene>
<dbReference type="InterPro" id="IPR010272">
    <property type="entry name" value="T6SS_TssF"/>
</dbReference>
<reference evidence="1 2" key="1">
    <citation type="journal article" date="2011" name="J. Bacteriol.">
        <title>Genome sequence of Taylorella equigenitalis MCE9, the causative agent of contagious equine metritis.</title>
        <authorList>
            <person name="Hebert L."/>
            <person name="Moumen B."/>
            <person name="Duquesne F."/>
            <person name="Breuil M.F."/>
            <person name="Laugier C."/>
            <person name="Batto J.M."/>
            <person name="Renault P."/>
            <person name="Petry S."/>
        </authorList>
    </citation>
    <scope>NUCLEOTIDE SEQUENCE [LARGE SCALE GENOMIC DNA]</scope>
    <source>
        <strain evidence="1 2">MCE9</strain>
    </source>
</reference>
<dbReference type="KEGG" id="teq:TEQUI_0723"/>
<dbReference type="Proteomes" id="UP000007472">
    <property type="component" value="Chromosome"/>
</dbReference>
<organism evidence="1 2">
    <name type="scientific">Taylorella equigenitalis (strain MCE9)</name>
    <dbReference type="NCBI Taxonomy" id="937774"/>
    <lineage>
        <taxon>Bacteria</taxon>
        <taxon>Pseudomonadati</taxon>
        <taxon>Pseudomonadota</taxon>
        <taxon>Betaproteobacteria</taxon>
        <taxon>Burkholderiales</taxon>
        <taxon>Alcaligenaceae</taxon>
        <taxon>Taylorella</taxon>
    </lineage>
</organism>
<dbReference type="AlphaFoldDB" id="A0A654KGV7"/>
<evidence type="ECO:0000313" key="2">
    <source>
        <dbReference type="Proteomes" id="UP000007472"/>
    </source>
</evidence>
<evidence type="ECO:0000313" key="1">
    <source>
        <dbReference type="EMBL" id="ADU91661.1"/>
    </source>
</evidence>
<sequence>MENDFIEYYNRELAYIREMGREFAEQYPKVASRLGMEGIQVPDPYVERLMEGFSFLTARIHKKMDAEFPQFTQNLLEVLYPHYVSPTPAIGIIDFDVNSKKGDLVKGYTLPKGTVFRARTGGKECRFSTGSEVTFHPLVIEEAEVTSSMSDLPPKLLKSFRGNKQIRSALRVQIKVVGGSNIADLKNFNKLNFFLNGEEVYTHKLLEMLMAHTIGIVVHDHERPVRWTKFLDVKNLKHEGFETNQSLLPTDSRVFQGYRLLHEYFAFPYKYLYVSLSGIQQAITLPEELQKQKIKSFEVTFLFDKIAHDLEGVITAENLRLHSVPVINLFPMLANRINILPNAHEYHVVVDKAKPLDYEIYSLTKVTVNAPGAKETKEFRPFFDVYGAEGQTIHQFYSVRREARKASLSANQISRRTGYRGSEIFISIVDVDNPPYDNHTVFGLNIETMSTNRDLPYIFNSGGDVDFRFNVSVPVDRISFIKKPTRTRAPIGREAYSWRLINHLNLNYLNLLDSNEESGAEAVRELLHIYSDLGDPMLARQIQGIRSIKLEPIYRRMPVRGSIVFGRGVSIKVLVDENEFAGISPYLFGSILDQFFSRHVSINMLTELELSSLQSGLIATWKPRLGGRPTV</sequence>
<name>A0A654KGV7_TAYEM</name>
<dbReference type="PANTHER" id="PTHR35370:SF1">
    <property type="entry name" value="TYPE VI SECRETION SYSTEM COMPONENT TSSF1"/>
    <property type="match status" value="1"/>
</dbReference>